<proteinExistence type="predicted"/>
<evidence type="ECO:0000313" key="4">
    <source>
        <dbReference type="Proteomes" id="UP000176451"/>
    </source>
</evidence>
<keyword evidence="1" id="KW-0472">Membrane</keyword>
<dbReference type="EMBL" id="MEZV01000009">
    <property type="protein sequence ID" value="OGD67829.1"/>
    <property type="molecule type" value="Genomic_DNA"/>
</dbReference>
<dbReference type="InterPro" id="IPR038765">
    <property type="entry name" value="Papain-like_cys_pep_sf"/>
</dbReference>
<dbReference type="Pfam" id="PF05257">
    <property type="entry name" value="CHAP"/>
    <property type="match status" value="1"/>
</dbReference>
<dbReference type="SUPFAM" id="SSF54001">
    <property type="entry name" value="Cysteine proteinases"/>
    <property type="match status" value="1"/>
</dbReference>
<dbReference type="STRING" id="1797469.A3F08_01550"/>
<keyword evidence="1" id="KW-0812">Transmembrane</keyword>
<reference evidence="3 4" key="1">
    <citation type="journal article" date="2016" name="Nat. Commun.">
        <title>Thousands of microbial genomes shed light on interconnected biogeochemical processes in an aquifer system.</title>
        <authorList>
            <person name="Anantharaman K."/>
            <person name="Brown C.T."/>
            <person name="Hug L.A."/>
            <person name="Sharon I."/>
            <person name="Castelle C.J."/>
            <person name="Probst A.J."/>
            <person name="Thomas B.C."/>
            <person name="Singh A."/>
            <person name="Wilkins M.J."/>
            <person name="Karaoz U."/>
            <person name="Brodie E.L."/>
            <person name="Williams K.H."/>
            <person name="Hubbard S.S."/>
            <person name="Banfield J.F."/>
        </authorList>
    </citation>
    <scope>NUCLEOTIDE SEQUENCE [LARGE SCALE GENOMIC DNA]</scope>
</reference>
<protein>
    <recommendedName>
        <fullName evidence="2">Peptidase C51 domain-containing protein</fullName>
    </recommendedName>
</protein>
<evidence type="ECO:0000259" key="2">
    <source>
        <dbReference type="PROSITE" id="PS50911"/>
    </source>
</evidence>
<keyword evidence="1" id="KW-1133">Transmembrane helix</keyword>
<dbReference type="PROSITE" id="PS50911">
    <property type="entry name" value="CHAP"/>
    <property type="match status" value="1"/>
</dbReference>
<dbReference type="InterPro" id="IPR007921">
    <property type="entry name" value="CHAP_dom"/>
</dbReference>
<dbReference type="Proteomes" id="UP000176451">
    <property type="component" value="Unassembled WGS sequence"/>
</dbReference>
<feature type="domain" description="Peptidase C51" evidence="2">
    <location>
        <begin position="121"/>
        <end position="239"/>
    </location>
</feature>
<feature type="transmembrane region" description="Helical" evidence="1">
    <location>
        <begin position="20"/>
        <end position="37"/>
    </location>
</feature>
<name>A0A1F5EK66_9BACT</name>
<evidence type="ECO:0000256" key="1">
    <source>
        <dbReference type="SAM" id="Phobius"/>
    </source>
</evidence>
<comment type="caution">
    <text evidence="3">The sequence shown here is derived from an EMBL/GenBank/DDBJ whole genome shotgun (WGS) entry which is preliminary data.</text>
</comment>
<sequence length="239" mass="27338">METLKNAKGLFKFILKRIIIIYLSLIIITGNSLAYFGESKDIIVAGETEKVAKTIDDISLFTPFTEIKAEGMLKTENQDNYLNKPEIISTRTRVEIEKEKKIEKQKQLAAAQRTVVLRENTTSRYNNQTTLNNQPRTYNGYFYGFCTWYVANKRQDIPNNWGNAKSWLNSAQNDGRITGKNPQVGAIMVTKESWAGHVGYVEKVDGNEVTISEMNYRGWGRINSRTLNINDSVIRGYIY</sequence>
<dbReference type="Gene3D" id="3.90.1720.10">
    <property type="entry name" value="endopeptidase domain like (from Nostoc punctiforme)"/>
    <property type="match status" value="1"/>
</dbReference>
<dbReference type="AlphaFoldDB" id="A0A1F5EK66"/>
<organism evidence="3 4">
    <name type="scientific">Candidatus Berkelbacteria bacterium RIFCSPHIGHO2_12_FULL_36_9</name>
    <dbReference type="NCBI Taxonomy" id="1797469"/>
    <lineage>
        <taxon>Bacteria</taxon>
        <taxon>Candidatus Berkelbacteria</taxon>
    </lineage>
</organism>
<evidence type="ECO:0000313" key="3">
    <source>
        <dbReference type="EMBL" id="OGD67829.1"/>
    </source>
</evidence>
<gene>
    <name evidence="3" type="ORF">A3F08_01550</name>
</gene>
<accession>A0A1F5EK66</accession>